<evidence type="ECO:0000313" key="4">
    <source>
        <dbReference type="Proteomes" id="UP000244069"/>
    </source>
</evidence>
<keyword evidence="3" id="KW-0121">Carboxypeptidase</keyword>
<dbReference type="InterPro" id="IPR039561">
    <property type="entry name" value="Peptidase_M15C"/>
</dbReference>
<dbReference type="Gene3D" id="3.30.1380.10">
    <property type="match status" value="1"/>
</dbReference>
<dbReference type="SUPFAM" id="SSF55166">
    <property type="entry name" value="Hedgehog/DD-peptidase"/>
    <property type="match status" value="1"/>
</dbReference>
<proteinExistence type="predicted"/>
<dbReference type="AlphaFoldDB" id="A0A2T6B9J6"/>
<keyword evidence="3" id="KW-0645">Protease</keyword>
<reference evidence="3 4" key="1">
    <citation type="submission" date="2018-04" db="EMBL/GenBank/DDBJ databases">
        <title>Genomic Encyclopedia of Archaeal and Bacterial Type Strains, Phase II (KMG-II): from individual species to whole genera.</title>
        <authorList>
            <person name="Goeker M."/>
        </authorList>
    </citation>
    <scope>NUCLEOTIDE SEQUENCE [LARGE SCALE GENOMIC DNA]</scope>
    <source>
        <strain evidence="3 4">DSM 29329</strain>
    </source>
</reference>
<evidence type="ECO:0000256" key="1">
    <source>
        <dbReference type="SAM" id="MobiDB-lite"/>
    </source>
</evidence>
<sequence>MGLAAGPAPGQDCGPRDFLGTPLPAGTPGQTWTTALSMAYPQLRLAETPGAGIAISDGAATINARGPTGRSTPEIIASATVGDQFAVTYPLSRSLDDRLIPFFDPGRARNDAFFQLLYGPEAGAVEPQLVTVTAGPARFRVTARHGVACQLAAAFGDLDLSDPAIAPLLDEVGGGYLWRRIAGTDRLSPHSYGIAIDLNAALGGYWRWTGADEGEVGGFDNNLPWALVESLERRGFIWGGKWHHFDGMHFEYRPELILYSRMSRRVGQ</sequence>
<keyword evidence="4" id="KW-1185">Reference proteome</keyword>
<dbReference type="Proteomes" id="UP000244069">
    <property type="component" value="Unassembled WGS sequence"/>
</dbReference>
<dbReference type="GO" id="GO:0004180">
    <property type="term" value="F:carboxypeptidase activity"/>
    <property type="evidence" value="ECO:0007669"/>
    <property type="project" value="UniProtKB-KW"/>
</dbReference>
<evidence type="ECO:0000313" key="3">
    <source>
        <dbReference type="EMBL" id="PTX52734.1"/>
    </source>
</evidence>
<dbReference type="InterPro" id="IPR009045">
    <property type="entry name" value="Zn_M74/Hedgehog-like"/>
</dbReference>
<feature type="region of interest" description="Disordered" evidence="1">
    <location>
        <begin position="1"/>
        <end position="26"/>
    </location>
</feature>
<evidence type="ECO:0000259" key="2">
    <source>
        <dbReference type="Pfam" id="PF13539"/>
    </source>
</evidence>
<accession>A0A2T6B9J6</accession>
<protein>
    <submittedName>
        <fullName evidence="3">D-alanyl-D-alanine carboxypeptidase-like protein</fullName>
    </submittedName>
</protein>
<organism evidence="3 4">
    <name type="scientific">Allosediminivita pacifica</name>
    <dbReference type="NCBI Taxonomy" id="1267769"/>
    <lineage>
        <taxon>Bacteria</taxon>
        <taxon>Pseudomonadati</taxon>
        <taxon>Pseudomonadota</taxon>
        <taxon>Alphaproteobacteria</taxon>
        <taxon>Rhodobacterales</taxon>
        <taxon>Paracoccaceae</taxon>
        <taxon>Allosediminivita</taxon>
    </lineage>
</organism>
<comment type="caution">
    <text evidence="3">The sequence shown here is derived from an EMBL/GenBank/DDBJ whole genome shotgun (WGS) entry which is preliminary data.</text>
</comment>
<feature type="domain" description="Peptidase M15C" evidence="2">
    <location>
        <begin position="183"/>
        <end position="252"/>
    </location>
</feature>
<keyword evidence="3" id="KW-0378">Hydrolase</keyword>
<dbReference type="Pfam" id="PF13539">
    <property type="entry name" value="Peptidase_M15_4"/>
    <property type="match status" value="1"/>
</dbReference>
<gene>
    <name evidence="3" type="ORF">C8N44_10122</name>
</gene>
<dbReference type="EMBL" id="QBKN01000001">
    <property type="protein sequence ID" value="PTX52734.1"/>
    <property type="molecule type" value="Genomic_DNA"/>
</dbReference>
<name>A0A2T6B9J6_9RHOB</name>